<evidence type="ECO:0000259" key="1">
    <source>
        <dbReference type="Pfam" id="PF19502"/>
    </source>
</evidence>
<accession>A0A8J3IBH9</accession>
<reference evidence="2" key="1">
    <citation type="submission" date="2020-10" db="EMBL/GenBank/DDBJ databases">
        <title>Taxonomic study of unclassified bacteria belonging to the class Ktedonobacteria.</title>
        <authorList>
            <person name="Yabe S."/>
            <person name="Wang C.M."/>
            <person name="Zheng Y."/>
            <person name="Sakai Y."/>
            <person name="Cavaletti L."/>
            <person name="Monciardini P."/>
            <person name="Donadio S."/>
        </authorList>
    </citation>
    <scope>NUCLEOTIDE SEQUENCE</scope>
    <source>
        <strain evidence="2">ID150040</strain>
    </source>
</reference>
<comment type="caution">
    <text evidence="2">The sequence shown here is derived from an EMBL/GenBank/DDBJ whole genome shotgun (WGS) entry which is preliminary data.</text>
</comment>
<evidence type="ECO:0000313" key="2">
    <source>
        <dbReference type="EMBL" id="GHO90573.1"/>
    </source>
</evidence>
<dbReference type="EMBL" id="BNJK01000001">
    <property type="protein sequence ID" value="GHO90573.1"/>
    <property type="molecule type" value="Genomic_DNA"/>
</dbReference>
<evidence type="ECO:0000313" key="3">
    <source>
        <dbReference type="Proteomes" id="UP000597444"/>
    </source>
</evidence>
<feature type="domain" description="DUF6036" evidence="1">
    <location>
        <begin position="10"/>
        <end position="143"/>
    </location>
</feature>
<name>A0A8J3IBH9_9CHLR</name>
<organism evidence="2 3">
    <name type="scientific">Reticulibacter mediterranei</name>
    <dbReference type="NCBI Taxonomy" id="2778369"/>
    <lineage>
        <taxon>Bacteria</taxon>
        <taxon>Bacillati</taxon>
        <taxon>Chloroflexota</taxon>
        <taxon>Ktedonobacteria</taxon>
        <taxon>Ktedonobacterales</taxon>
        <taxon>Reticulibacteraceae</taxon>
        <taxon>Reticulibacter</taxon>
    </lineage>
</organism>
<dbReference type="InterPro" id="IPR045792">
    <property type="entry name" value="DUF6036"/>
</dbReference>
<dbReference type="Proteomes" id="UP000597444">
    <property type="component" value="Unassembled WGS sequence"/>
</dbReference>
<dbReference type="Pfam" id="PF19502">
    <property type="entry name" value="DUF6036"/>
    <property type="match status" value="1"/>
</dbReference>
<dbReference type="AlphaFoldDB" id="A0A8J3IBH9"/>
<proteinExistence type="predicted"/>
<dbReference type="RefSeq" id="WP_220201524.1">
    <property type="nucleotide sequence ID" value="NZ_BNJK01000001.1"/>
</dbReference>
<keyword evidence="3" id="KW-1185">Reference proteome</keyword>
<sequence>MEEEEILQYLTMLGEELMRQGITQPVRLLVVGGVVMVTLLKNRRSTEDVDAILLDLPEMTEKPPITTVKKFIRARNAVAKKYNIPRKWLNDSVKQFILDYAPHPDIHLWKTFQMLHVYFPSKEYLLASKLMTFRPKDQDDVRTLLEDLHIESREQAQALVDRFVPDKRWQDYYELDANLNDIF</sequence>
<gene>
    <name evidence="2" type="ORF">KSF_006210</name>
</gene>
<protein>
    <recommendedName>
        <fullName evidence="1">DUF6036 domain-containing protein</fullName>
    </recommendedName>
</protein>